<protein>
    <submittedName>
        <fullName evidence="2">Glycosyltransferase</fullName>
    </submittedName>
</protein>
<keyword evidence="3" id="KW-1185">Reference proteome</keyword>
<sequence>MKKNVLIVVPSYSSGGGAEKILSNILNNINVNKYTIDLVELHRGDKKLEKLPDGIKIKKYYTSYKYGNFINLFLNQLGKRLPKLLRLYLIGNKMYDVELFFEIMYPDFPFSKKSSKKIQWVHGSIEDFSKSKYFWRKKNYLKHFGDANNIVAISNKTENSIKELYPQYKDKIKKIYNGYNFEDILEKSNESIPIKIHEKSICSVGRIEEKKGSTDVLRVLKELHDRGYKYHLYYIGSGDLQSHLEEETRKLRLNEYVSFLGYKSNPYKYIKRMKCLISMSKQEGFPGVYVEAMSLGVPFVSTDVGGAYELSYNSRFGDIIYNVSEAASSIIDLVEGEKIVNKEEMFNFIKNFALDKQVIKFEHLIDEERIDL</sequence>
<dbReference type="SUPFAM" id="SSF53756">
    <property type="entry name" value="UDP-Glycosyltransferase/glycogen phosphorylase"/>
    <property type="match status" value="1"/>
</dbReference>
<dbReference type="PANTHER" id="PTHR12526">
    <property type="entry name" value="GLYCOSYLTRANSFERASE"/>
    <property type="match status" value="1"/>
</dbReference>
<comment type="caution">
    <text evidence="2">The sequence shown here is derived from an EMBL/GenBank/DDBJ whole genome shotgun (WGS) entry which is preliminary data.</text>
</comment>
<dbReference type="Gene3D" id="3.40.50.2000">
    <property type="entry name" value="Glycogen Phosphorylase B"/>
    <property type="match status" value="2"/>
</dbReference>
<dbReference type="CDD" id="cd03811">
    <property type="entry name" value="GT4_GT28_WabH-like"/>
    <property type="match status" value="1"/>
</dbReference>
<dbReference type="Pfam" id="PF00534">
    <property type="entry name" value="Glycos_transf_1"/>
    <property type="match status" value="1"/>
</dbReference>
<evidence type="ECO:0000313" key="3">
    <source>
        <dbReference type="Proteomes" id="UP000531840"/>
    </source>
</evidence>
<feature type="domain" description="Glycosyl transferase family 1" evidence="1">
    <location>
        <begin position="191"/>
        <end position="337"/>
    </location>
</feature>
<reference evidence="2 3" key="1">
    <citation type="submission" date="2020-07" db="EMBL/GenBank/DDBJ databases">
        <title>MOT database genomes.</title>
        <authorList>
            <person name="Joseph S."/>
            <person name="Aduse-Opoku J."/>
            <person name="Hashim A."/>
            <person name="Wade W."/>
            <person name="Curtis M."/>
        </authorList>
    </citation>
    <scope>NUCLEOTIDE SEQUENCE [LARGE SCALE GENOMIC DNA]</scope>
    <source>
        <strain evidence="2 3">CIP 106318</strain>
    </source>
</reference>
<dbReference type="RefSeq" id="WP_179941148.1">
    <property type="nucleotide sequence ID" value="NZ_JACBYF010000005.1"/>
</dbReference>
<dbReference type="InterPro" id="IPR001296">
    <property type="entry name" value="Glyco_trans_1"/>
</dbReference>
<dbReference type="PANTHER" id="PTHR12526:SF630">
    <property type="entry name" value="GLYCOSYLTRANSFERASE"/>
    <property type="match status" value="1"/>
</dbReference>
<organism evidence="2 3">
    <name type="scientific">Gemelliphila palaticanis</name>
    <dbReference type="NCBI Taxonomy" id="81950"/>
    <lineage>
        <taxon>Bacteria</taxon>
        <taxon>Bacillati</taxon>
        <taxon>Bacillota</taxon>
        <taxon>Bacilli</taxon>
        <taxon>Bacillales</taxon>
        <taxon>Gemellaceae</taxon>
        <taxon>Gemelliphila</taxon>
    </lineage>
</organism>
<evidence type="ECO:0000259" key="1">
    <source>
        <dbReference type="Pfam" id="PF00534"/>
    </source>
</evidence>
<name>A0ABX2SYS0_9BACL</name>
<proteinExistence type="predicted"/>
<evidence type="ECO:0000313" key="2">
    <source>
        <dbReference type="EMBL" id="NYS47374.1"/>
    </source>
</evidence>
<gene>
    <name evidence="2" type="ORF">HZY85_04075</name>
</gene>
<accession>A0ABX2SYS0</accession>
<dbReference type="Proteomes" id="UP000531840">
    <property type="component" value="Unassembled WGS sequence"/>
</dbReference>
<dbReference type="EMBL" id="JACBYF010000005">
    <property type="protein sequence ID" value="NYS47374.1"/>
    <property type="molecule type" value="Genomic_DNA"/>
</dbReference>